<protein>
    <recommendedName>
        <fullName evidence="5">Adhesin</fullName>
    </recommendedName>
</protein>
<feature type="compositionally biased region" description="Gly residues" evidence="1">
    <location>
        <begin position="63"/>
        <end position="79"/>
    </location>
</feature>
<evidence type="ECO:0000256" key="2">
    <source>
        <dbReference type="SAM" id="Phobius"/>
    </source>
</evidence>
<accession>A0ABP4FMD0</accession>
<evidence type="ECO:0000256" key="1">
    <source>
        <dbReference type="SAM" id="MobiDB-lite"/>
    </source>
</evidence>
<keyword evidence="2" id="KW-0472">Membrane</keyword>
<keyword evidence="4" id="KW-1185">Reference proteome</keyword>
<feature type="region of interest" description="Disordered" evidence="1">
    <location>
        <begin position="125"/>
        <end position="210"/>
    </location>
</feature>
<feature type="compositionally biased region" description="Basic and acidic residues" evidence="1">
    <location>
        <begin position="27"/>
        <end position="61"/>
    </location>
</feature>
<sequence length="365" mass="37864">MTRGQTQTQTQTRIRTPTEPGDEPGDGTDHEPGRRTNHGTDHEPGDDTDSDRDGGTREERPGGWSGDRAGGGSGGGWNEGGEARSGGVFPPSHSRGRVLATAIATVVALGLVSAAVVLVAGAGSGDGTDSGAARTPPTRVAPPQLPGLDGPGDATDDATPPPSSDPSGQSSDPSDQSSEPSSGGESDSESGGAPSMWAGPGCTAPSGRYREEGRFENGEAAWYTVREGGHKGDSCDGRFSAVPMSGSKDRDGDSSATWSFKLGKAYKTYEKCALAVHVPDTGRDRDVAGRPTVYKVLADPSDDHSTYAAFAVRQTVHRGSLVKVGSYAVKGDTFTVRMLDRGQDWGREELVGAHHAAAQMRLDCR</sequence>
<keyword evidence="2" id="KW-1133">Transmembrane helix</keyword>
<proteinExistence type="predicted"/>
<keyword evidence="2" id="KW-0812">Transmembrane</keyword>
<name>A0ABP4FMD0_9ACTN</name>
<feature type="transmembrane region" description="Helical" evidence="2">
    <location>
        <begin position="98"/>
        <end position="120"/>
    </location>
</feature>
<dbReference type="Proteomes" id="UP001501371">
    <property type="component" value="Unassembled WGS sequence"/>
</dbReference>
<feature type="region of interest" description="Disordered" evidence="1">
    <location>
        <begin position="1"/>
        <end position="94"/>
    </location>
</feature>
<feature type="compositionally biased region" description="Low complexity" evidence="1">
    <location>
        <begin position="1"/>
        <end position="18"/>
    </location>
</feature>
<feature type="compositionally biased region" description="Low complexity" evidence="1">
    <location>
        <begin position="129"/>
        <end position="138"/>
    </location>
</feature>
<organism evidence="3 4">
    <name type="scientific">Streptomyces hebeiensis</name>
    <dbReference type="NCBI Taxonomy" id="229486"/>
    <lineage>
        <taxon>Bacteria</taxon>
        <taxon>Bacillati</taxon>
        <taxon>Actinomycetota</taxon>
        <taxon>Actinomycetes</taxon>
        <taxon>Kitasatosporales</taxon>
        <taxon>Streptomycetaceae</taxon>
        <taxon>Streptomyces</taxon>
    </lineage>
</organism>
<evidence type="ECO:0000313" key="3">
    <source>
        <dbReference type="EMBL" id="GAA1185216.1"/>
    </source>
</evidence>
<evidence type="ECO:0008006" key="5">
    <source>
        <dbReference type="Google" id="ProtNLM"/>
    </source>
</evidence>
<dbReference type="EMBL" id="BAAAKV010000048">
    <property type="protein sequence ID" value="GAA1185216.1"/>
    <property type="molecule type" value="Genomic_DNA"/>
</dbReference>
<feature type="compositionally biased region" description="Low complexity" evidence="1">
    <location>
        <begin position="165"/>
        <end position="195"/>
    </location>
</feature>
<reference evidence="4" key="1">
    <citation type="journal article" date="2019" name="Int. J. Syst. Evol. Microbiol.">
        <title>The Global Catalogue of Microorganisms (GCM) 10K type strain sequencing project: providing services to taxonomists for standard genome sequencing and annotation.</title>
        <authorList>
            <consortium name="The Broad Institute Genomics Platform"/>
            <consortium name="The Broad Institute Genome Sequencing Center for Infectious Disease"/>
            <person name="Wu L."/>
            <person name="Ma J."/>
        </authorList>
    </citation>
    <scope>NUCLEOTIDE SEQUENCE [LARGE SCALE GENOMIC DNA]</scope>
    <source>
        <strain evidence="4">JCM 12696</strain>
    </source>
</reference>
<gene>
    <name evidence="3" type="ORF">GCM10009654_48570</name>
</gene>
<comment type="caution">
    <text evidence="3">The sequence shown here is derived from an EMBL/GenBank/DDBJ whole genome shotgun (WGS) entry which is preliminary data.</text>
</comment>
<evidence type="ECO:0000313" key="4">
    <source>
        <dbReference type="Proteomes" id="UP001501371"/>
    </source>
</evidence>